<dbReference type="AlphaFoldDB" id="W5W5V9"/>
<evidence type="ECO:0000313" key="1">
    <source>
        <dbReference type="EMBL" id="AHH96292.1"/>
    </source>
</evidence>
<name>W5W5V9_9PSEU</name>
<dbReference type="KEGG" id="kal:KALB_2924"/>
<dbReference type="PATRIC" id="fig|1449976.3.peg.2938"/>
<dbReference type="Proteomes" id="UP000019225">
    <property type="component" value="Chromosome"/>
</dbReference>
<dbReference type="EMBL" id="CP007155">
    <property type="protein sequence ID" value="AHH96292.1"/>
    <property type="molecule type" value="Genomic_DNA"/>
</dbReference>
<dbReference type="STRING" id="1449976.KALB_2924"/>
<dbReference type="RefSeq" id="WP_025356432.1">
    <property type="nucleotide sequence ID" value="NZ_CP007155.1"/>
</dbReference>
<dbReference type="InterPro" id="IPR046036">
    <property type="entry name" value="DUF5994"/>
</dbReference>
<proteinExistence type="predicted"/>
<keyword evidence="2" id="KW-1185">Reference proteome</keyword>
<dbReference type="Pfam" id="PF19457">
    <property type="entry name" value="DUF5994"/>
    <property type="match status" value="1"/>
</dbReference>
<sequence length="159" mass="16905">MTSFPPVQAVPDQDATHPLRLRLRSADSHTGPLDGAWWPRSRELTVELPALGAALAERLGQLRRVSYSLAGWDSTTRSALVSGHIVRLEGFPTQDSAVVHLLGADRLRVSLLVVPVHAGKTAGRLALDRACAPDNTDSPQRILAAAGILSGGPVLRGKD</sequence>
<gene>
    <name evidence="1" type="ORF">KALB_2924</name>
</gene>
<evidence type="ECO:0000313" key="2">
    <source>
        <dbReference type="Proteomes" id="UP000019225"/>
    </source>
</evidence>
<accession>W5W5V9</accession>
<organism evidence="1 2">
    <name type="scientific">Kutzneria albida DSM 43870</name>
    <dbReference type="NCBI Taxonomy" id="1449976"/>
    <lineage>
        <taxon>Bacteria</taxon>
        <taxon>Bacillati</taxon>
        <taxon>Actinomycetota</taxon>
        <taxon>Actinomycetes</taxon>
        <taxon>Pseudonocardiales</taxon>
        <taxon>Pseudonocardiaceae</taxon>
        <taxon>Kutzneria</taxon>
    </lineage>
</organism>
<reference evidence="1 2" key="1">
    <citation type="journal article" date="2014" name="BMC Genomics">
        <title>Complete genome sequence of producer of the glycopeptide antibiotic Aculeximycin Kutzneria albida DSM 43870T, a representative of minor genus of Pseudonocardiaceae.</title>
        <authorList>
            <person name="Rebets Y."/>
            <person name="Tokovenko B."/>
            <person name="Lushchyk I."/>
            <person name="Ruckert C."/>
            <person name="Zaburannyi N."/>
            <person name="Bechthold A."/>
            <person name="Kalinowski J."/>
            <person name="Luzhetskyy A."/>
        </authorList>
    </citation>
    <scope>NUCLEOTIDE SEQUENCE [LARGE SCALE GENOMIC DNA]</scope>
    <source>
        <strain evidence="1">DSM 43870</strain>
    </source>
</reference>
<dbReference type="eggNOG" id="ENOG5033GYC">
    <property type="taxonomic scope" value="Bacteria"/>
</dbReference>
<protein>
    <submittedName>
        <fullName evidence="1">Uncharacterized protein</fullName>
    </submittedName>
</protein>
<dbReference type="HOGENOM" id="CLU_100184_2_0_11"/>